<reference evidence="2 3" key="1">
    <citation type="submission" date="2020-02" db="EMBL/GenBank/DDBJ databases">
        <title>Streptomyces malaysiensis DSM14702 (JHCC583434, PFL_A843) Genome sequencing and assembly.</title>
        <authorList>
            <person name="Samborskyy M."/>
        </authorList>
    </citation>
    <scope>NUCLEOTIDE SEQUENCE [LARGE SCALE GENOMIC DNA]</scope>
    <source>
        <strain evidence="2 3">DSM 14702</strain>
    </source>
</reference>
<organism evidence="2 3">
    <name type="scientific">Streptomyces malaysiensis</name>
    <dbReference type="NCBI Taxonomy" id="92644"/>
    <lineage>
        <taxon>Bacteria</taxon>
        <taxon>Bacillati</taxon>
        <taxon>Actinomycetota</taxon>
        <taxon>Actinomycetes</taxon>
        <taxon>Kitasatosporales</taxon>
        <taxon>Streptomycetaceae</taxon>
        <taxon>Streptomyces</taxon>
        <taxon>Streptomyces violaceusniger group</taxon>
    </lineage>
</organism>
<proteinExistence type="predicted"/>
<name>A0A7X5X2M8_STRMQ</name>
<dbReference type="Proteomes" id="UP000536624">
    <property type="component" value="Unassembled WGS sequence"/>
</dbReference>
<comment type="caution">
    <text evidence="2">The sequence shown here is derived from an EMBL/GenBank/DDBJ whole genome shotgun (WGS) entry which is preliminary data.</text>
</comment>
<evidence type="ECO:0000313" key="2">
    <source>
        <dbReference type="EMBL" id="NIY65520.1"/>
    </source>
</evidence>
<feature type="region of interest" description="Disordered" evidence="1">
    <location>
        <begin position="21"/>
        <end position="45"/>
    </location>
</feature>
<protein>
    <submittedName>
        <fullName evidence="2">Uncharacterized protein</fullName>
    </submittedName>
</protein>
<dbReference type="AlphaFoldDB" id="A0A7X5X2M8"/>
<evidence type="ECO:0000256" key="1">
    <source>
        <dbReference type="SAM" id="MobiDB-lite"/>
    </source>
</evidence>
<feature type="compositionally biased region" description="Polar residues" evidence="1">
    <location>
        <begin position="22"/>
        <end position="45"/>
    </location>
</feature>
<evidence type="ECO:0000313" key="3">
    <source>
        <dbReference type="Proteomes" id="UP000536624"/>
    </source>
</evidence>
<gene>
    <name evidence="2" type="ORF">SMALB_3519</name>
</gene>
<accession>A0A7X5X2M8</accession>
<sequence>MPDGRIVVLADATGTQFWLPRSSVQDTGSDPASVNRGASQQAQLDTETPHYLGYATYIQEETNHHETGINVVYRTCAAVSLAAIVTNVQPSTPSPGHRQAFRRLRVTPHRAVALLGLGPAGHDRARRALIAAHMLWAVPTGSPSAIDELPSEGSSV</sequence>
<dbReference type="EMBL" id="JAALLH010000001">
    <property type="protein sequence ID" value="NIY65520.1"/>
    <property type="molecule type" value="Genomic_DNA"/>
</dbReference>